<evidence type="ECO:0000256" key="8">
    <source>
        <dbReference type="ARBA" id="ARBA00023316"/>
    </source>
</evidence>
<dbReference type="PANTHER" id="PTHR30582">
    <property type="entry name" value="L,D-TRANSPEPTIDASE"/>
    <property type="match status" value="1"/>
</dbReference>
<evidence type="ECO:0000313" key="11">
    <source>
        <dbReference type="EMBL" id="SVA38498.1"/>
    </source>
</evidence>
<dbReference type="CDD" id="cd00118">
    <property type="entry name" value="LysM"/>
    <property type="match status" value="1"/>
</dbReference>
<evidence type="ECO:0000256" key="1">
    <source>
        <dbReference type="ARBA" id="ARBA00004752"/>
    </source>
</evidence>
<evidence type="ECO:0000256" key="6">
    <source>
        <dbReference type="ARBA" id="ARBA00022960"/>
    </source>
</evidence>
<sequence length="302" mass="34196">MIKIKSFRLFYLSFFAVTNLLAASAYDFNDSTQVFGDNKFIKAVYEDTLVDIARTYNLGFNEIIRANPNVDKWLPGEGTIINIPAKHIIPKGFSEKGITINLSEFRGYLIKDNKLITFPVGLGRMDWKTPLGISTIDLKLEKPAWYPPKSVRDEYKNQGKFLPAEVLPGPDNPLGELAMRISIPGGYFIHGTNRPDGVGMEISHGCIRLFPEDIDYIFQLTDIGTEVIILDQPIKIARIENDIFLQVHPSYSNQYDYDLEKLRTQIELLINNEPGLVKINWGSVESLLKEQNGLATKVTVRK</sequence>
<accession>A0A381VFF7</accession>
<dbReference type="InterPro" id="IPR005490">
    <property type="entry name" value="LD_TPept_cat_dom"/>
</dbReference>
<evidence type="ECO:0000256" key="4">
    <source>
        <dbReference type="ARBA" id="ARBA00022679"/>
    </source>
</evidence>
<dbReference type="SUPFAM" id="SSF141523">
    <property type="entry name" value="L,D-transpeptidase catalytic domain-like"/>
    <property type="match status" value="1"/>
</dbReference>
<reference evidence="11" key="1">
    <citation type="submission" date="2018-05" db="EMBL/GenBank/DDBJ databases">
        <authorList>
            <person name="Lanie J.A."/>
            <person name="Ng W.-L."/>
            <person name="Kazmierczak K.M."/>
            <person name="Andrzejewski T.M."/>
            <person name="Davidsen T.M."/>
            <person name="Wayne K.J."/>
            <person name="Tettelin H."/>
            <person name="Glass J.I."/>
            <person name="Rusch D."/>
            <person name="Podicherti R."/>
            <person name="Tsui H.-C.T."/>
            <person name="Winkler M.E."/>
        </authorList>
    </citation>
    <scope>NUCLEOTIDE SEQUENCE</scope>
</reference>
<comment type="similarity">
    <text evidence="2">Belongs to the YkuD family.</text>
</comment>
<protein>
    <submittedName>
        <fullName evidence="11">Uncharacterized protein</fullName>
    </submittedName>
</protein>
<dbReference type="InterPro" id="IPR050979">
    <property type="entry name" value="LD-transpeptidase"/>
</dbReference>
<dbReference type="CDD" id="cd16913">
    <property type="entry name" value="YkuD_like"/>
    <property type="match status" value="1"/>
</dbReference>
<proteinExistence type="inferred from homology"/>
<gene>
    <name evidence="11" type="ORF">METZ01_LOCUS91352</name>
</gene>
<dbReference type="PROSITE" id="PS52029">
    <property type="entry name" value="LD_TPASE"/>
    <property type="match status" value="1"/>
</dbReference>
<evidence type="ECO:0000259" key="9">
    <source>
        <dbReference type="PROSITE" id="PS51782"/>
    </source>
</evidence>
<evidence type="ECO:0000259" key="10">
    <source>
        <dbReference type="PROSITE" id="PS52029"/>
    </source>
</evidence>
<keyword evidence="3" id="KW-0328">Glycosyltransferase</keyword>
<keyword evidence="6" id="KW-0133">Cell shape</keyword>
<dbReference type="GO" id="GO:0008360">
    <property type="term" value="P:regulation of cell shape"/>
    <property type="evidence" value="ECO:0007669"/>
    <property type="project" value="UniProtKB-KW"/>
</dbReference>
<dbReference type="PANTHER" id="PTHR30582:SF24">
    <property type="entry name" value="L,D-TRANSPEPTIDASE ERFK_SRFK-RELATED"/>
    <property type="match status" value="1"/>
</dbReference>
<dbReference type="GO" id="GO:0071972">
    <property type="term" value="F:peptidoglycan L,D-transpeptidase activity"/>
    <property type="evidence" value="ECO:0007669"/>
    <property type="project" value="TreeGrafter"/>
</dbReference>
<dbReference type="Gene3D" id="2.40.440.10">
    <property type="entry name" value="L,D-transpeptidase catalytic domain-like"/>
    <property type="match status" value="1"/>
</dbReference>
<dbReference type="GO" id="GO:0005576">
    <property type="term" value="C:extracellular region"/>
    <property type="evidence" value="ECO:0007669"/>
    <property type="project" value="TreeGrafter"/>
</dbReference>
<dbReference type="GO" id="GO:0071555">
    <property type="term" value="P:cell wall organization"/>
    <property type="evidence" value="ECO:0007669"/>
    <property type="project" value="UniProtKB-KW"/>
</dbReference>
<keyword evidence="5" id="KW-0378">Hydrolase</keyword>
<dbReference type="GO" id="GO:0018104">
    <property type="term" value="P:peptidoglycan-protein cross-linking"/>
    <property type="evidence" value="ECO:0007669"/>
    <property type="project" value="TreeGrafter"/>
</dbReference>
<keyword evidence="4" id="KW-0808">Transferase</keyword>
<evidence type="ECO:0000256" key="7">
    <source>
        <dbReference type="ARBA" id="ARBA00022984"/>
    </source>
</evidence>
<comment type="pathway">
    <text evidence="1">Cell wall biogenesis; peptidoglycan biosynthesis.</text>
</comment>
<dbReference type="InterPro" id="IPR038063">
    <property type="entry name" value="Transpep_catalytic_dom"/>
</dbReference>
<evidence type="ECO:0000256" key="2">
    <source>
        <dbReference type="ARBA" id="ARBA00005992"/>
    </source>
</evidence>
<organism evidence="11">
    <name type="scientific">marine metagenome</name>
    <dbReference type="NCBI Taxonomy" id="408172"/>
    <lineage>
        <taxon>unclassified sequences</taxon>
        <taxon>metagenomes</taxon>
        <taxon>ecological metagenomes</taxon>
    </lineage>
</organism>
<dbReference type="EMBL" id="UINC01008558">
    <property type="protein sequence ID" value="SVA38498.1"/>
    <property type="molecule type" value="Genomic_DNA"/>
</dbReference>
<evidence type="ECO:0000256" key="5">
    <source>
        <dbReference type="ARBA" id="ARBA00022801"/>
    </source>
</evidence>
<keyword evidence="8" id="KW-0961">Cell wall biogenesis/degradation</keyword>
<name>A0A381VFF7_9ZZZZ</name>
<dbReference type="InterPro" id="IPR018392">
    <property type="entry name" value="LysM"/>
</dbReference>
<dbReference type="AlphaFoldDB" id="A0A381VFF7"/>
<feature type="domain" description="LysM" evidence="9">
    <location>
        <begin position="39"/>
        <end position="83"/>
    </location>
</feature>
<dbReference type="Pfam" id="PF03734">
    <property type="entry name" value="YkuD"/>
    <property type="match status" value="1"/>
</dbReference>
<dbReference type="PROSITE" id="PS51782">
    <property type="entry name" value="LYSM"/>
    <property type="match status" value="1"/>
</dbReference>
<feature type="domain" description="L,D-TPase catalytic" evidence="10">
    <location>
        <begin position="96"/>
        <end position="230"/>
    </location>
</feature>
<evidence type="ECO:0000256" key="3">
    <source>
        <dbReference type="ARBA" id="ARBA00022676"/>
    </source>
</evidence>
<dbReference type="UniPathway" id="UPA00219"/>
<keyword evidence="7" id="KW-0573">Peptidoglycan synthesis</keyword>
<dbReference type="GO" id="GO:0016757">
    <property type="term" value="F:glycosyltransferase activity"/>
    <property type="evidence" value="ECO:0007669"/>
    <property type="project" value="UniProtKB-KW"/>
</dbReference>